<reference evidence="1" key="2">
    <citation type="journal article" date="2023" name="BMC Genomics">
        <title>Pest status, molecular evolution, and epigenetic factors derived from the genome assembly of Frankliniella fusca, a thysanopteran phytovirus vector.</title>
        <authorList>
            <person name="Catto M.A."/>
            <person name="Labadie P.E."/>
            <person name="Jacobson A.L."/>
            <person name="Kennedy G.G."/>
            <person name="Srinivasan R."/>
            <person name="Hunt B.G."/>
        </authorList>
    </citation>
    <scope>NUCLEOTIDE SEQUENCE</scope>
    <source>
        <strain evidence="1">PL_HMW_Pooled</strain>
    </source>
</reference>
<evidence type="ECO:0000313" key="1">
    <source>
        <dbReference type="EMBL" id="KAK3919911.1"/>
    </source>
</evidence>
<name>A0AAE1LH08_9NEOP</name>
<protein>
    <submittedName>
        <fullName evidence="1">Non-structural protein 4</fullName>
    </submittedName>
</protein>
<organism evidence="1 2">
    <name type="scientific">Frankliniella fusca</name>
    <dbReference type="NCBI Taxonomy" id="407009"/>
    <lineage>
        <taxon>Eukaryota</taxon>
        <taxon>Metazoa</taxon>
        <taxon>Ecdysozoa</taxon>
        <taxon>Arthropoda</taxon>
        <taxon>Hexapoda</taxon>
        <taxon>Insecta</taxon>
        <taxon>Pterygota</taxon>
        <taxon>Neoptera</taxon>
        <taxon>Paraneoptera</taxon>
        <taxon>Thysanoptera</taxon>
        <taxon>Terebrantia</taxon>
        <taxon>Thripoidea</taxon>
        <taxon>Thripidae</taxon>
        <taxon>Frankliniella</taxon>
    </lineage>
</organism>
<dbReference type="EMBL" id="JAHWGI010000985">
    <property type="protein sequence ID" value="KAK3919911.1"/>
    <property type="molecule type" value="Genomic_DNA"/>
</dbReference>
<accession>A0AAE1LH08</accession>
<sequence length="164" mass="18528">MQHPDGVRIIKLCCASLLLPEDLWQIGLNHIVQKAAHSFVEEVRRSSVNLFLFIEREWLASTAEVNLCGSFEGTHYSNRDLGLKLDRHLMPANDSYFIIKYIRTSITISHQKITTVVSGSHLTNSQPTSIAAELPYWNLLRASGFPPECNAICILNYVSDKLMI</sequence>
<proteinExistence type="predicted"/>
<comment type="caution">
    <text evidence="1">The sequence shown here is derived from an EMBL/GenBank/DDBJ whole genome shotgun (WGS) entry which is preliminary data.</text>
</comment>
<dbReference type="Proteomes" id="UP001219518">
    <property type="component" value="Unassembled WGS sequence"/>
</dbReference>
<keyword evidence="2" id="KW-1185">Reference proteome</keyword>
<gene>
    <name evidence="1" type="ORF">KUF71_009197</name>
</gene>
<dbReference type="AlphaFoldDB" id="A0AAE1LH08"/>
<reference evidence="1" key="1">
    <citation type="submission" date="2021-07" db="EMBL/GenBank/DDBJ databases">
        <authorList>
            <person name="Catto M.A."/>
            <person name="Jacobson A."/>
            <person name="Kennedy G."/>
            <person name="Labadie P."/>
            <person name="Hunt B.G."/>
            <person name="Srinivasan R."/>
        </authorList>
    </citation>
    <scope>NUCLEOTIDE SEQUENCE</scope>
    <source>
        <strain evidence="1">PL_HMW_Pooled</strain>
        <tissue evidence="1">Head</tissue>
    </source>
</reference>
<evidence type="ECO:0000313" key="2">
    <source>
        <dbReference type="Proteomes" id="UP001219518"/>
    </source>
</evidence>